<evidence type="ECO:0000256" key="8">
    <source>
        <dbReference type="RuleBase" id="RU003942"/>
    </source>
</evidence>
<dbReference type="PANTHER" id="PTHR30561">
    <property type="entry name" value="SMR FAMILY PROTON-DEPENDENT DRUG EFFLUX TRANSPORTER SUGE"/>
    <property type="match status" value="1"/>
</dbReference>
<keyword evidence="6 9" id="KW-0472">Membrane</keyword>
<dbReference type="Pfam" id="PF00893">
    <property type="entry name" value="Multi_Drug_Res"/>
    <property type="match status" value="1"/>
</dbReference>
<feature type="transmembrane region" description="Helical" evidence="9">
    <location>
        <begin position="84"/>
        <end position="104"/>
    </location>
</feature>
<dbReference type="PANTHER" id="PTHR30561:SF1">
    <property type="entry name" value="MULTIDRUG TRANSPORTER EMRE"/>
    <property type="match status" value="1"/>
</dbReference>
<dbReference type="InterPro" id="IPR045324">
    <property type="entry name" value="Small_multidrug_res"/>
</dbReference>
<accession>A0A7T5VER2</accession>
<evidence type="ECO:0000256" key="1">
    <source>
        <dbReference type="ARBA" id="ARBA00004651"/>
    </source>
</evidence>
<dbReference type="EMBL" id="CP054140">
    <property type="protein sequence ID" value="QQG66436.1"/>
    <property type="molecule type" value="Genomic_DNA"/>
</dbReference>
<evidence type="ECO:0000313" key="11">
    <source>
        <dbReference type="Proteomes" id="UP000596092"/>
    </source>
</evidence>
<feature type="transmembrane region" description="Helical" evidence="9">
    <location>
        <begin position="32"/>
        <end position="50"/>
    </location>
</feature>
<evidence type="ECO:0000256" key="9">
    <source>
        <dbReference type="SAM" id="Phobius"/>
    </source>
</evidence>
<proteinExistence type="inferred from homology"/>
<dbReference type="Gene3D" id="1.10.3730.20">
    <property type="match status" value="1"/>
</dbReference>
<dbReference type="FunFam" id="1.10.3730.20:FF:000001">
    <property type="entry name" value="Quaternary ammonium compound resistance transporter SugE"/>
    <property type="match status" value="1"/>
</dbReference>
<dbReference type="InterPro" id="IPR037185">
    <property type="entry name" value="EmrE-like"/>
</dbReference>
<gene>
    <name evidence="10" type="ORF">HP555_11445</name>
</gene>
<dbReference type="InterPro" id="IPR000390">
    <property type="entry name" value="Small_drug/metabolite_transptr"/>
</dbReference>
<comment type="subcellular location">
    <subcellularLocation>
        <location evidence="1 8">Cell membrane</location>
        <topology evidence="1 8">Multi-pass membrane protein</topology>
    </subcellularLocation>
</comment>
<comment type="similarity">
    <text evidence="7 8">Belongs to the drug/metabolite transporter (DMT) superfamily. Small multidrug resistance (SMR) (TC 2.A.7.1) family.</text>
</comment>
<evidence type="ECO:0000256" key="5">
    <source>
        <dbReference type="ARBA" id="ARBA00022989"/>
    </source>
</evidence>
<keyword evidence="4 8" id="KW-0812">Transmembrane</keyword>
<dbReference type="GO" id="GO:1990961">
    <property type="term" value="P:xenobiotic detoxification by transmembrane export across the plasma membrane"/>
    <property type="evidence" value="ECO:0007669"/>
    <property type="project" value="UniProtKB-ARBA"/>
</dbReference>
<keyword evidence="3" id="KW-1003">Cell membrane</keyword>
<evidence type="ECO:0000256" key="4">
    <source>
        <dbReference type="ARBA" id="ARBA00022692"/>
    </source>
</evidence>
<keyword evidence="11" id="KW-1185">Reference proteome</keyword>
<dbReference type="RefSeq" id="WP_199262610.1">
    <property type="nucleotide sequence ID" value="NZ_CP054140.1"/>
</dbReference>
<organism evidence="10 11">
    <name type="scientific">Desulfobulbus oligotrophicus</name>
    <dbReference type="NCBI Taxonomy" id="1909699"/>
    <lineage>
        <taxon>Bacteria</taxon>
        <taxon>Pseudomonadati</taxon>
        <taxon>Thermodesulfobacteriota</taxon>
        <taxon>Desulfobulbia</taxon>
        <taxon>Desulfobulbales</taxon>
        <taxon>Desulfobulbaceae</taxon>
        <taxon>Desulfobulbus</taxon>
    </lineage>
</organism>
<evidence type="ECO:0000313" key="10">
    <source>
        <dbReference type="EMBL" id="QQG66436.1"/>
    </source>
</evidence>
<name>A0A7T5VER2_9BACT</name>
<dbReference type="GO" id="GO:0005886">
    <property type="term" value="C:plasma membrane"/>
    <property type="evidence" value="ECO:0007669"/>
    <property type="project" value="UniProtKB-SubCell"/>
</dbReference>
<keyword evidence="5 9" id="KW-1133">Transmembrane helix</keyword>
<evidence type="ECO:0000256" key="6">
    <source>
        <dbReference type="ARBA" id="ARBA00023136"/>
    </source>
</evidence>
<dbReference type="KEGG" id="dog:HP555_11445"/>
<sequence>MHWMFLVLAIMFEVAGTVCMKLSTGFTRLVPTVLMVFLYTVCFGFLTLSLKKIDVSVAYAIWSGIGTALIAAVGIIWFREPVTMLKICGILAIVGGVVVLNLSAASP</sequence>
<evidence type="ECO:0000256" key="2">
    <source>
        <dbReference type="ARBA" id="ARBA00022448"/>
    </source>
</evidence>
<dbReference type="SUPFAM" id="SSF103481">
    <property type="entry name" value="Multidrug resistance efflux transporter EmrE"/>
    <property type="match status" value="1"/>
</dbReference>
<evidence type="ECO:0000256" key="3">
    <source>
        <dbReference type="ARBA" id="ARBA00022475"/>
    </source>
</evidence>
<dbReference type="Proteomes" id="UP000596092">
    <property type="component" value="Chromosome"/>
</dbReference>
<dbReference type="AlphaFoldDB" id="A0A7T5VER2"/>
<protein>
    <submittedName>
        <fullName evidence="10">Multidrug efflux SMR transporter</fullName>
    </submittedName>
</protein>
<feature type="transmembrane region" description="Helical" evidence="9">
    <location>
        <begin position="57"/>
        <end position="78"/>
    </location>
</feature>
<keyword evidence="2" id="KW-0813">Transport</keyword>
<dbReference type="GO" id="GO:0022857">
    <property type="term" value="F:transmembrane transporter activity"/>
    <property type="evidence" value="ECO:0007669"/>
    <property type="project" value="InterPro"/>
</dbReference>
<reference evidence="10 11" key="1">
    <citation type="submission" date="2020-05" db="EMBL/GenBank/DDBJ databases">
        <title>Complete genome of Desulfobulbus oligotrophicus.</title>
        <authorList>
            <person name="Podar M."/>
        </authorList>
    </citation>
    <scope>NUCLEOTIDE SEQUENCE [LARGE SCALE GENOMIC DNA]</scope>
    <source>
        <strain evidence="10 11">Prop6</strain>
    </source>
</reference>
<evidence type="ECO:0000256" key="7">
    <source>
        <dbReference type="ARBA" id="ARBA00038032"/>
    </source>
</evidence>